<reference evidence="2 3" key="1">
    <citation type="submission" date="2021-01" db="EMBL/GenBank/DDBJ databases">
        <title>Genomic Encyclopedia of Type Strains, Phase IV (KMG-IV): sequencing the most valuable type-strain genomes for metagenomic binning, comparative biology and taxonomic classification.</title>
        <authorList>
            <person name="Goeker M."/>
        </authorList>
    </citation>
    <scope>NUCLEOTIDE SEQUENCE [LARGE SCALE GENOMIC DNA]</scope>
    <source>
        <strain evidence="2 3">DSM 25540</strain>
    </source>
</reference>
<gene>
    <name evidence="2" type="ORF">JOD17_003133</name>
</gene>
<dbReference type="EMBL" id="JAFBEC010000009">
    <property type="protein sequence ID" value="MBM7634033.1"/>
    <property type="molecule type" value="Genomic_DNA"/>
</dbReference>
<comment type="caution">
    <text evidence="2">The sequence shown here is derived from an EMBL/GenBank/DDBJ whole genome shotgun (WGS) entry which is preliminary data.</text>
</comment>
<name>A0ABS2PGT3_9BACL</name>
<dbReference type="CDD" id="cd00093">
    <property type="entry name" value="HTH_XRE"/>
    <property type="match status" value="1"/>
</dbReference>
<dbReference type="Pfam" id="PF01381">
    <property type="entry name" value="HTH_3"/>
    <property type="match status" value="1"/>
</dbReference>
<dbReference type="PROSITE" id="PS50943">
    <property type="entry name" value="HTH_CROC1"/>
    <property type="match status" value="1"/>
</dbReference>
<evidence type="ECO:0000313" key="3">
    <source>
        <dbReference type="Proteomes" id="UP000741863"/>
    </source>
</evidence>
<protein>
    <submittedName>
        <fullName evidence="2">Transcriptional regulator with XRE-family HTH domain</fullName>
    </submittedName>
</protein>
<organism evidence="2 3">
    <name type="scientific">Geomicrobium sediminis</name>
    <dbReference type="NCBI Taxonomy" id="1347788"/>
    <lineage>
        <taxon>Bacteria</taxon>
        <taxon>Bacillati</taxon>
        <taxon>Bacillota</taxon>
        <taxon>Bacilli</taxon>
        <taxon>Bacillales</taxon>
        <taxon>Geomicrobium</taxon>
    </lineage>
</organism>
<dbReference type="SUPFAM" id="SSF47413">
    <property type="entry name" value="lambda repressor-like DNA-binding domains"/>
    <property type="match status" value="1"/>
</dbReference>
<evidence type="ECO:0000259" key="1">
    <source>
        <dbReference type="PROSITE" id="PS50943"/>
    </source>
</evidence>
<dbReference type="Gene3D" id="1.10.260.40">
    <property type="entry name" value="lambda repressor-like DNA-binding domains"/>
    <property type="match status" value="1"/>
</dbReference>
<accession>A0ABS2PGT3</accession>
<dbReference type="InterPro" id="IPR010982">
    <property type="entry name" value="Lambda_DNA-bd_dom_sf"/>
</dbReference>
<sequence length="94" mass="10591">MKYGGAMRALRKKAGYNQEEWAEINHMTQSDVSKYENNRKEPAISVFQTWCTNAQAPEVMVALIIGVDGIGMMTQIMELLPQFTSITGFISLLF</sequence>
<evidence type="ECO:0000313" key="2">
    <source>
        <dbReference type="EMBL" id="MBM7634033.1"/>
    </source>
</evidence>
<feature type="domain" description="HTH cro/C1-type" evidence="1">
    <location>
        <begin position="7"/>
        <end position="46"/>
    </location>
</feature>
<proteinExistence type="predicted"/>
<keyword evidence="3" id="KW-1185">Reference proteome</keyword>
<dbReference type="Proteomes" id="UP000741863">
    <property type="component" value="Unassembled WGS sequence"/>
</dbReference>
<dbReference type="RefSeq" id="WP_204698779.1">
    <property type="nucleotide sequence ID" value="NZ_JAFBEC010000009.1"/>
</dbReference>
<dbReference type="InterPro" id="IPR001387">
    <property type="entry name" value="Cro/C1-type_HTH"/>
</dbReference>